<gene>
    <name evidence="2" type="ORF">SAMN05216287_3684</name>
</gene>
<organism evidence="2 3">
    <name type="scientific">Pseudomonas kuykendallii</name>
    <dbReference type="NCBI Taxonomy" id="1007099"/>
    <lineage>
        <taxon>Bacteria</taxon>
        <taxon>Pseudomonadati</taxon>
        <taxon>Pseudomonadota</taxon>
        <taxon>Gammaproteobacteria</taxon>
        <taxon>Pseudomonadales</taxon>
        <taxon>Pseudomonadaceae</taxon>
        <taxon>Pseudomonas</taxon>
    </lineage>
</organism>
<keyword evidence="3" id="KW-1185">Reference proteome</keyword>
<dbReference type="EMBL" id="FNNU01000006">
    <property type="protein sequence ID" value="SDX77181.1"/>
    <property type="molecule type" value="Genomic_DNA"/>
</dbReference>
<feature type="signal peptide" evidence="1">
    <location>
        <begin position="1"/>
        <end position="24"/>
    </location>
</feature>
<accession>A0A1H3EEQ4</accession>
<name>A0A1H3EEQ4_9PSED</name>
<evidence type="ECO:0000313" key="3">
    <source>
        <dbReference type="Proteomes" id="UP000243778"/>
    </source>
</evidence>
<evidence type="ECO:0000313" key="2">
    <source>
        <dbReference type="EMBL" id="SDX77181.1"/>
    </source>
</evidence>
<protein>
    <recommendedName>
        <fullName evidence="4">DUF1329 domain-containing protein</fullName>
    </recommendedName>
</protein>
<reference evidence="3" key="1">
    <citation type="submission" date="2016-10" db="EMBL/GenBank/DDBJ databases">
        <authorList>
            <person name="Varghese N."/>
            <person name="Submissions S."/>
        </authorList>
    </citation>
    <scope>NUCLEOTIDE SEQUENCE [LARGE SCALE GENOMIC DNA]</scope>
    <source>
        <strain evidence="3">NRRL B-59562</strain>
    </source>
</reference>
<evidence type="ECO:0008006" key="4">
    <source>
        <dbReference type="Google" id="ProtNLM"/>
    </source>
</evidence>
<dbReference type="Proteomes" id="UP000243778">
    <property type="component" value="Unassembled WGS sequence"/>
</dbReference>
<evidence type="ECO:0000256" key="1">
    <source>
        <dbReference type="SAM" id="SignalP"/>
    </source>
</evidence>
<dbReference type="Gene3D" id="2.50.20.10">
    <property type="entry name" value="Lipoprotein localisation LolA/LolB/LppX"/>
    <property type="match status" value="1"/>
</dbReference>
<feature type="chain" id="PRO_5017240962" description="DUF1329 domain-containing protein" evidence="1">
    <location>
        <begin position="25"/>
        <end position="452"/>
    </location>
</feature>
<dbReference type="AlphaFoldDB" id="A0A1H3EEQ4"/>
<dbReference type="CDD" id="cd16329">
    <property type="entry name" value="LolA_like"/>
    <property type="match status" value="1"/>
</dbReference>
<keyword evidence="1" id="KW-0732">Signal</keyword>
<sequence>MPIKTTMFYAALASLPLLAEPCFAAVDAAKIAELGQRLTPVGAEQAGNAAGTIPAWTGGLPKDAGKVVDGFREDPFAKEQPLFTITAKNLDQYRAQLSPGQQALFARYPDTYKMPVYPSHRSIAWPQSTYETIRKNAASTQLVADGNGLTDYRSPLAFAIPQNGLEVVWNHITRYRGGSFERETTALMTTPNGTYSWKTERDRLAYSEQLLDYDPSKAGNVLYYFTSENIAPARDVGSVLLVHETLDQVKEPRMAWQYNAGQRRVRRAPQVAYDSPGPGNLRTTDQTDMFNGSPNRYDWQLVGKKELYIPYNSFRLADPSVRYDDLVTPGHINQDKTRYELHRVWEVIATLKPGQRHVYSKRHLFIDEDSWTIVEADHYDNRGNLWRVSENHVLPLYDVQTQISAGELTYDLLSGRYLANYVFNQTKNAYQFGLKAKSSDFTPAALRSMGIR</sequence>
<dbReference type="OrthoDB" id="6751304at2"/>
<dbReference type="InterPro" id="IPR010752">
    <property type="entry name" value="DUF1329"/>
</dbReference>
<dbReference type="Pfam" id="PF07044">
    <property type="entry name" value="DUF1329"/>
    <property type="match status" value="1"/>
</dbReference>
<dbReference type="STRING" id="1007099.SAMN05216287_3684"/>
<proteinExistence type="predicted"/>
<dbReference type="RefSeq" id="WP_090231109.1">
    <property type="nucleotide sequence ID" value="NZ_FNNU01000006.1"/>
</dbReference>